<keyword evidence="3" id="KW-1133">Transmembrane helix</keyword>
<gene>
    <name evidence="6" type="ordered locus">Palpr_2697</name>
</gene>
<evidence type="ECO:0000313" key="7">
    <source>
        <dbReference type="Proteomes" id="UP000008718"/>
    </source>
</evidence>
<reference evidence="6 7" key="2">
    <citation type="journal article" date="2011" name="Stand. Genomic Sci.">
        <title>Complete genome sequence of Paludibacter propionicigenes type strain (WB4).</title>
        <authorList>
            <person name="Gronow S."/>
            <person name="Munk C."/>
            <person name="Lapidus A."/>
            <person name="Nolan M."/>
            <person name="Lucas S."/>
            <person name="Hammon N."/>
            <person name="Deshpande S."/>
            <person name="Cheng J.F."/>
            <person name="Tapia R."/>
            <person name="Han C."/>
            <person name="Goodwin L."/>
            <person name="Pitluck S."/>
            <person name="Liolios K."/>
            <person name="Ivanova N."/>
            <person name="Mavromatis K."/>
            <person name="Mikhailova N."/>
            <person name="Pati A."/>
            <person name="Chen A."/>
            <person name="Palaniappan K."/>
            <person name="Land M."/>
            <person name="Hauser L."/>
            <person name="Chang Y.J."/>
            <person name="Jeffries C.D."/>
            <person name="Brambilla E."/>
            <person name="Rohde M."/>
            <person name="Goker M."/>
            <person name="Detter J.C."/>
            <person name="Woyke T."/>
            <person name="Bristow J."/>
            <person name="Eisen J.A."/>
            <person name="Markowitz V."/>
            <person name="Hugenholtz P."/>
            <person name="Kyrpides N.C."/>
            <person name="Klenk H.P."/>
        </authorList>
    </citation>
    <scope>NUCLEOTIDE SEQUENCE [LARGE SCALE GENOMIC DNA]</scope>
    <source>
        <strain evidence="7">DSM 17365 / JCM 13257 / WB4</strain>
    </source>
</reference>
<dbReference type="Pfam" id="PF25917">
    <property type="entry name" value="BSH_RND"/>
    <property type="match status" value="1"/>
</dbReference>
<evidence type="ECO:0000259" key="4">
    <source>
        <dbReference type="Pfam" id="PF25917"/>
    </source>
</evidence>
<feature type="region of interest" description="Disordered" evidence="2">
    <location>
        <begin position="381"/>
        <end position="404"/>
    </location>
</feature>
<dbReference type="EMBL" id="CP002345">
    <property type="protein sequence ID" value="ADQ80827.1"/>
    <property type="molecule type" value="Genomic_DNA"/>
</dbReference>
<dbReference type="eggNOG" id="COG0845">
    <property type="taxonomic scope" value="Bacteria"/>
</dbReference>
<dbReference type="STRING" id="694427.Palpr_2697"/>
<proteinExistence type="inferred from homology"/>
<dbReference type="NCBIfam" id="TIGR01730">
    <property type="entry name" value="RND_mfp"/>
    <property type="match status" value="1"/>
</dbReference>
<dbReference type="GO" id="GO:1990281">
    <property type="term" value="C:efflux pump complex"/>
    <property type="evidence" value="ECO:0007669"/>
    <property type="project" value="TreeGrafter"/>
</dbReference>
<evidence type="ECO:0000256" key="3">
    <source>
        <dbReference type="SAM" id="Phobius"/>
    </source>
</evidence>
<protein>
    <submittedName>
        <fullName evidence="6">Efflux transporter, RND family, MFP subunit</fullName>
    </submittedName>
</protein>
<dbReference type="Pfam" id="PF25990">
    <property type="entry name" value="Beta-barrel_YknX"/>
    <property type="match status" value="1"/>
</dbReference>
<feature type="domain" description="Multidrug resistance protein MdtA-like barrel-sandwich hybrid" evidence="4">
    <location>
        <begin position="61"/>
        <end position="198"/>
    </location>
</feature>
<keyword evidence="3" id="KW-0812">Transmembrane</keyword>
<dbReference type="HOGENOM" id="CLU_018816_14_1_10"/>
<dbReference type="Gene3D" id="2.40.420.20">
    <property type="match status" value="1"/>
</dbReference>
<feature type="domain" description="YknX-like beta-barrel" evidence="5">
    <location>
        <begin position="209"/>
        <end position="284"/>
    </location>
</feature>
<dbReference type="KEGG" id="ppn:Palpr_2697"/>
<dbReference type="GO" id="GO:0015562">
    <property type="term" value="F:efflux transmembrane transporter activity"/>
    <property type="evidence" value="ECO:0007669"/>
    <property type="project" value="TreeGrafter"/>
</dbReference>
<keyword evidence="3" id="KW-0472">Membrane</keyword>
<dbReference type="Gene3D" id="2.40.50.100">
    <property type="match status" value="1"/>
</dbReference>
<keyword evidence="7" id="KW-1185">Reference proteome</keyword>
<organism evidence="6 7">
    <name type="scientific">Paludibacter propionicigenes (strain DSM 17365 / JCM 13257 / WB4)</name>
    <dbReference type="NCBI Taxonomy" id="694427"/>
    <lineage>
        <taxon>Bacteria</taxon>
        <taxon>Pseudomonadati</taxon>
        <taxon>Bacteroidota</taxon>
        <taxon>Bacteroidia</taxon>
        <taxon>Bacteroidales</taxon>
        <taxon>Paludibacteraceae</taxon>
        <taxon>Paludibacter</taxon>
    </lineage>
</organism>
<dbReference type="PANTHER" id="PTHR30469:SF33">
    <property type="entry name" value="SLR1207 PROTEIN"/>
    <property type="match status" value="1"/>
</dbReference>
<dbReference type="FunFam" id="2.40.30.170:FF:000010">
    <property type="entry name" value="Efflux RND transporter periplasmic adaptor subunit"/>
    <property type="match status" value="1"/>
</dbReference>
<dbReference type="SUPFAM" id="SSF111369">
    <property type="entry name" value="HlyD-like secretion proteins"/>
    <property type="match status" value="1"/>
</dbReference>
<comment type="similarity">
    <text evidence="1">Belongs to the membrane fusion protein (MFP) (TC 8.A.1) family.</text>
</comment>
<feature type="transmembrane region" description="Helical" evidence="3">
    <location>
        <begin position="6"/>
        <end position="24"/>
    </location>
</feature>
<evidence type="ECO:0000313" key="6">
    <source>
        <dbReference type="EMBL" id="ADQ80827.1"/>
    </source>
</evidence>
<dbReference type="InterPro" id="IPR058636">
    <property type="entry name" value="Beta-barrel_YknX"/>
</dbReference>
<dbReference type="Gene3D" id="1.10.287.470">
    <property type="entry name" value="Helix hairpin bin"/>
    <property type="match status" value="1"/>
</dbReference>
<dbReference type="PANTHER" id="PTHR30469">
    <property type="entry name" value="MULTIDRUG RESISTANCE PROTEIN MDTA"/>
    <property type="match status" value="1"/>
</dbReference>
<dbReference type="AlphaFoldDB" id="E4T7Y3"/>
<dbReference type="InterPro" id="IPR058625">
    <property type="entry name" value="MdtA-like_BSH"/>
</dbReference>
<dbReference type="Proteomes" id="UP000008718">
    <property type="component" value="Chromosome"/>
</dbReference>
<dbReference type="InterPro" id="IPR006143">
    <property type="entry name" value="RND_pump_MFP"/>
</dbReference>
<evidence type="ECO:0000256" key="2">
    <source>
        <dbReference type="SAM" id="MobiDB-lite"/>
    </source>
</evidence>
<evidence type="ECO:0000256" key="1">
    <source>
        <dbReference type="ARBA" id="ARBA00009477"/>
    </source>
</evidence>
<sequence length="404" mass="44636">MKTKKIIIISVASIIVLAIGLSFFKKKTPKDAYRVETTKLSLNKITTTVTATGTIDPITEIAVGTQVSGIISKIYVDYNSPVKKGQILAELDKTNLQADYNSQQLNLNSSKTQYEFQQTNFKRSKELHDKNMISDIDYETAKYNYELAESTYKLNQSNLRKSQTNLNYATIHSPIDGVILSRAVEEGQTVAASFSTPTLFTIAKDLTKMQVVANVDEADIGNIKNGQRVSFLVDAYPNDQFEGEVTQVRLKSTVTSNVVTYQVIVNAPNENLKLKPGLTANITIYTVEKNNVQTLPNKVFSFKPDAETLKKNELTVSENKGLALKLKENERMIWVQDGKTVRNKIVVIGDADATNTEIVSGLTDSEMVVLEQKSLADEILNGSAEKSPFMPSMRGKNGQGGGKK</sequence>
<dbReference type="Gene3D" id="2.40.30.170">
    <property type="match status" value="1"/>
</dbReference>
<accession>E4T7Y3</accession>
<reference key="1">
    <citation type="submission" date="2010-11" db="EMBL/GenBank/DDBJ databases">
        <title>The complete genome of Paludibacter propionicigenes DSM 17365.</title>
        <authorList>
            <consortium name="US DOE Joint Genome Institute (JGI-PGF)"/>
            <person name="Lucas S."/>
            <person name="Copeland A."/>
            <person name="Lapidus A."/>
            <person name="Bruce D."/>
            <person name="Goodwin L."/>
            <person name="Pitluck S."/>
            <person name="Kyrpides N."/>
            <person name="Mavromatis K."/>
            <person name="Ivanova N."/>
            <person name="Munk A.C."/>
            <person name="Brettin T."/>
            <person name="Detter J.C."/>
            <person name="Han C."/>
            <person name="Tapia R."/>
            <person name="Land M."/>
            <person name="Hauser L."/>
            <person name="Markowitz V."/>
            <person name="Cheng J.-F."/>
            <person name="Hugenholtz P."/>
            <person name="Woyke T."/>
            <person name="Wu D."/>
            <person name="Gronow S."/>
            <person name="Wellnitz S."/>
            <person name="Brambilla E."/>
            <person name="Klenk H.-P."/>
            <person name="Eisen J.A."/>
        </authorList>
    </citation>
    <scope>NUCLEOTIDE SEQUENCE</scope>
    <source>
        <strain>WB4</strain>
    </source>
</reference>
<dbReference type="OrthoDB" id="9809068at2"/>
<evidence type="ECO:0000259" key="5">
    <source>
        <dbReference type="Pfam" id="PF25990"/>
    </source>
</evidence>
<name>E4T7Y3_PALPW</name>
<dbReference type="RefSeq" id="WP_013446196.1">
    <property type="nucleotide sequence ID" value="NC_014734.1"/>
</dbReference>